<feature type="region of interest" description="Disordered" evidence="1">
    <location>
        <begin position="1213"/>
        <end position="1237"/>
    </location>
</feature>
<feature type="region of interest" description="Disordered" evidence="1">
    <location>
        <begin position="802"/>
        <end position="841"/>
    </location>
</feature>
<dbReference type="GeneID" id="136800447"/>
<reference evidence="2" key="1">
    <citation type="submission" date="2021-01" db="UniProtKB">
        <authorList>
            <consortium name="EnsemblMetazoa"/>
        </authorList>
    </citation>
    <scope>IDENTIFICATION</scope>
</reference>
<feature type="compositionally biased region" description="Polar residues" evidence="1">
    <location>
        <begin position="1494"/>
        <end position="1503"/>
    </location>
</feature>
<evidence type="ECO:0000313" key="2">
    <source>
        <dbReference type="EnsemblMetazoa" id="CLYHEMP015046.1"/>
    </source>
</evidence>
<feature type="region of interest" description="Disordered" evidence="1">
    <location>
        <begin position="1454"/>
        <end position="1505"/>
    </location>
</feature>
<dbReference type="RefSeq" id="XP_066913206.1">
    <property type="nucleotide sequence ID" value="XM_067057105.1"/>
</dbReference>
<dbReference type="PANTHER" id="PTHR21696">
    <property type="entry name" value="PROTEIN UNC-79 HOMOLOG"/>
    <property type="match status" value="1"/>
</dbReference>
<keyword evidence="3" id="KW-1185">Reference proteome</keyword>
<dbReference type="SUPFAM" id="SSF48371">
    <property type="entry name" value="ARM repeat"/>
    <property type="match status" value="1"/>
</dbReference>
<sequence length="2164" mass="246595">MFSSTKASQFTAKINQLNDFSARLNAGGVNIEVISREIVTSLKYFETQLISWIKDSDPCYKPSECDFDRNQFPNVDYLHLMQALLDLIPNLHNEQDAELNNLVLRTIACIVPFIDKETLLNLLVTLSDTLYDVQQFFHLKIVDLLSQYFIPFVYGFMTHDKSDDLAEINLLIPAILSNVLDATSEPASWTKVMECIMRFKKNASTDLLMVLAYGSKESLKASLHLLNRYFPPVDIASIKAYQSPPYENIRPYTCQYQECSGSNRDAVIECLDPIICARYNDSPPPMYLCQKCHDSMDRMESPMFIHVNQPADLVSQICDNSNCRFGFMKALYFCFSLDCIKRNDYKPIRLCEDCHQRLHADLHEPHINHECLKELWITGNPEQTYLVDAIIRLGMEAQPNFQEKCSRMGLDLDVEIVDKSQQDLLQYIGKIFTSLHGLLLLQKTCPYPPTVYHLEHLGRLVAMLFVWVESVDYASHHEAVKIVNPNRQQAVAWLNKVAAHDFNFYCSCLLPAPPKHARVGHPWNMLTSVLRKDMEILQRITTLAKYGLVPENVWEEIMPHWFHEIKTAIPVSEIKKFKTILLELFDMNSETRPEYAINFIRKNLESSILKQSQEALVWVQILSYLDVQLEITSLIEMFIELLLNKDDGLSAVDNNIQSVFSFPDKDTIHKVTSSGTLSRQNSLHSTPLKSPLGATLLSLKTVQDDLSISILMLDVLIKQLTLQKSPSGSVYIADKESISLNVLLSQILDQSFEGEHVELPGFSCPRCQIMNTVFYLVALLVDLAIKRQVTLDQAKTEYTNSVISRRNSSSASRKSRDTTSLKSRFSSGTPVNTSKLDQTPLVGSHNDDVIIEEDENDRGAAAANSVVDGAAKYLKERVFRVESGRFKSDISESSLNSIPELQILERLLQELSECHESSVVVHILTSLDILCIRGECLEMVADQDLDLLEKLQRHQLIPNLWRRLESTNSNIGRTVVPLLLHCASLPYGADHLCQCMESDFTNDDWKTRFSAVDKVGLLCQFIEARNIKEGKAKSAVVHAVCYMTIAMEDINSTVSTRARSVLQSIKISSLKPVYGYMKEHFVKVVEDRLVLLNAYRTLHMVIPESSPLSGTLLLDLLKLAKYVDDKTIETHIKKELQRGSTIMDTSIDPECLPMYTRKSREQRARLGQQSQAPINCYRRHLTIQTGTLWIDGPRDSDNLRRLTRIVSTDVAPKMDPSLHTVTEEDEQSTSNSTSNCQSLHDLTVTNDLGSAEDEILSSLSTLVFEFLSSKDTKQKIDSDLINTNFEQVCEIVNYFGHAMGFEPTNSSWKANKAMNTKRFRKNPIFVSFLMNLPYLLDGNVERGKLFLPLALVVMETCIKPKPTEPINQSTTTLSSLESHLLNAWIMSLLVILYKYPIQENSTTRETIWTLMSVVKNTLDGHGHHVCSGKIQQQVMSMRNVVHLKMNLKTVFKKHDQTKQTNSSGGGSALGSHHHQNGEIEMTDFSGDGGHHDQTASALNSTDMGDNRLSRPASELFLGIPDTTEELLVETNQQNCQRCKMTLFNHSEEIINSCLISLLTYVHMDPERSASFIVDLVKSVVWKAQVMPTSGTCKLPKLGLTNTASIAQQFLRCVFAKMAQSRLFPELFGAEKYDEDFFMIITTVLTEFPFLSLLEPIKLILQDFMQPESQINKERYMILRNLSGYIEKMVDGKHIAHKEWNSLKSTFQSFFSNVENLLPKGRDMDCLLNIMTLLLTHQHRSVKFLMEELENAMTFIIKHCKFSVQALYNLTSSTVVSSKEKDQSKLSRDQMKLTRKVAFLLANTLAGKGSLPEVSLTKLVQFFCHDAGTKYHFDDVNNELTPNTFKPRAVECLDINSSSEIIEYLKNPCKRIIKELNDNENYNYFSNLKLALYQFVSVYLNNIDSKILRDSRFYYKLSAVLLTEISQERQQAASISEMHEHATHFRIYSWLLLGAINHSVVMETPISRLIPLVKAAYISEYLNVVFDVLRKELSEDVLKKSKTRAMLQLSFYLMQIWNVYIELHYEGMENQDNQSIHPSANLKPITVIKEFWSKITPSLYSLLKHSQKMKLESIPLFLQVVENLSLHCPKTFSQLYPMWKPLLEIYSNEVPSSARQRIKEFDNLPSERSNVPRGDSLSYWVSDIRKKLWNAERLTKGKLAQVVNV</sequence>
<evidence type="ECO:0000313" key="3">
    <source>
        <dbReference type="Proteomes" id="UP000594262"/>
    </source>
</evidence>
<dbReference type="Proteomes" id="UP000594262">
    <property type="component" value="Unplaced"/>
</dbReference>
<organism evidence="2 3">
    <name type="scientific">Clytia hemisphaerica</name>
    <dbReference type="NCBI Taxonomy" id="252671"/>
    <lineage>
        <taxon>Eukaryota</taxon>
        <taxon>Metazoa</taxon>
        <taxon>Cnidaria</taxon>
        <taxon>Hydrozoa</taxon>
        <taxon>Hydroidolina</taxon>
        <taxon>Leptothecata</taxon>
        <taxon>Obeliida</taxon>
        <taxon>Clytiidae</taxon>
        <taxon>Clytia</taxon>
    </lineage>
</organism>
<dbReference type="InterPro" id="IPR024855">
    <property type="entry name" value="UNC79"/>
</dbReference>
<dbReference type="PANTHER" id="PTHR21696:SF2">
    <property type="entry name" value="PROTEIN UNC-79 HOMOLOG"/>
    <property type="match status" value="1"/>
</dbReference>
<feature type="compositionally biased region" description="Polar residues" evidence="1">
    <location>
        <begin position="820"/>
        <end position="837"/>
    </location>
</feature>
<feature type="compositionally biased region" description="Low complexity" evidence="1">
    <location>
        <begin position="802"/>
        <end position="812"/>
    </location>
</feature>
<dbReference type="InterPro" id="IPR016024">
    <property type="entry name" value="ARM-type_fold"/>
</dbReference>
<dbReference type="OrthoDB" id="6021782at2759"/>
<accession>A0A7M6DLJ4</accession>
<dbReference type="EnsemblMetazoa" id="CLYHEMT015046.1">
    <property type="protein sequence ID" value="CLYHEMP015046.1"/>
    <property type="gene ID" value="CLYHEMG015046"/>
</dbReference>
<evidence type="ECO:0000256" key="1">
    <source>
        <dbReference type="SAM" id="MobiDB-lite"/>
    </source>
</evidence>
<protein>
    <submittedName>
        <fullName evidence="2">Uncharacterized protein</fullName>
    </submittedName>
</protein>
<proteinExistence type="predicted"/>
<feature type="compositionally biased region" description="Low complexity" evidence="1">
    <location>
        <begin position="1228"/>
        <end position="1237"/>
    </location>
</feature>
<dbReference type="Pfam" id="PF14776">
    <property type="entry name" value="UNC-79"/>
    <property type="match status" value="1"/>
</dbReference>
<name>A0A7M6DLJ4_9CNID</name>